<gene>
    <name evidence="4" type="ORF">PQO03_08460</name>
</gene>
<dbReference type="Proteomes" id="UP001214250">
    <property type="component" value="Chromosome 1"/>
</dbReference>
<dbReference type="PANTHER" id="PTHR43669:SF3">
    <property type="entry name" value="ALCOHOL DEHYDROGENASE, PUTATIVE (AFU_ORTHOLOGUE AFUA_3G03445)-RELATED"/>
    <property type="match status" value="1"/>
</dbReference>
<keyword evidence="5" id="KW-1185">Reference proteome</keyword>
<evidence type="ECO:0000313" key="4">
    <source>
        <dbReference type="EMBL" id="WDE95746.1"/>
    </source>
</evidence>
<evidence type="ECO:0000313" key="5">
    <source>
        <dbReference type="Proteomes" id="UP001214250"/>
    </source>
</evidence>
<comment type="similarity">
    <text evidence="1 3">Belongs to the short-chain dehydrogenases/reductases (SDR) family.</text>
</comment>
<dbReference type="Pfam" id="PF00106">
    <property type="entry name" value="adh_short"/>
    <property type="match status" value="1"/>
</dbReference>
<sequence length="244" mass="25758">MSISIKDKVALVTGANRGIGKAIVESFLNHGAKKVYLAVRNPESTQALEAQYGDRVVTIQADVSASDSIKRLADQTSDVEIVVNNAGILCLASPLDENVEEAFSKEVNVNVFGLLRIAQSFAEILERNKGALVQLNSIVSMKNFVGVSSYSASKAASYSFTQGLREELGEKGVAVLSVHPGPIATDMGTESGIENGAAASIVSEGIVKALAAGEFHLFPDKMAQQMGSAYQSFAENVILADFSV</sequence>
<evidence type="ECO:0000256" key="3">
    <source>
        <dbReference type="RuleBase" id="RU000363"/>
    </source>
</evidence>
<evidence type="ECO:0000256" key="1">
    <source>
        <dbReference type="ARBA" id="ARBA00006484"/>
    </source>
</evidence>
<accession>A0ABY7VPK1</accession>
<proteinExistence type="inferred from homology"/>
<dbReference type="InterPro" id="IPR002347">
    <property type="entry name" value="SDR_fam"/>
</dbReference>
<evidence type="ECO:0000256" key="2">
    <source>
        <dbReference type="ARBA" id="ARBA00023002"/>
    </source>
</evidence>
<dbReference type="PRINTS" id="PR00081">
    <property type="entry name" value="GDHRDH"/>
</dbReference>
<dbReference type="SUPFAM" id="SSF51735">
    <property type="entry name" value="NAD(P)-binding Rossmann-fold domains"/>
    <property type="match status" value="1"/>
</dbReference>
<protein>
    <submittedName>
        <fullName evidence="4">SDR family oxidoreductase</fullName>
    </submittedName>
</protein>
<dbReference type="Gene3D" id="3.40.50.720">
    <property type="entry name" value="NAD(P)-binding Rossmann-like Domain"/>
    <property type="match status" value="1"/>
</dbReference>
<dbReference type="RefSeq" id="WP_274149493.1">
    <property type="nucleotide sequence ID" value="NZ_CP117811.1"/>
</dbReference>
<dbReference type="PROSITE" id="PS00061">
    <property type="entry name" value="ADH_SHORT"/>
    <property type="match status" value="1"/>
</dbReference>
<dbReference type="PRINTS" id="PR00080">
    <property type="entry name" value="SDRFAMILY"/>
</dbReference>
<dbReference type="PANTHER" id="PTHR43669">
    <property type="entry name" value="5-KETO-D-GLUCONATE 5-REDUCTASE"/>
    <property type="match status" value="1"/>
</dbReference>
<dbReference type="InterPro" id="IPR036291">
    <property type="entry name" value="NAD(P)-bd_dom_sf"/>
</dbReference>
<reference evidence="4 5" key="1">
    <citation type="submission" date="2023-02" db="EMBL/GenBank/DDBJ databases">
        <title>Genome sequence of Lentisphaera profundi SAORIC-696.</title>
        <authorList>
            <person name="Kim e."/>
            <person name="Cho J.-C."/>
            <person name="Choi A."/>
            <person name="Kang I."/>
        </authorList>
    </citation>
    <scope>NUCLEOTIDE SEQUENCE [LARGE SCALE GENOMIC DNA]</scope>
    <source>
        <strain evidence="4 5">SAORIC-696</strain>
    </source>
</reference>
<dbReference type="EMBL" id="CP117811">
    <property type="protein sequence ID" value="WDE95746.1"/>
    <property type="molecule type" value="Genomic_DNA"/>
</dbReference>
<keyword evidence="2" id="KW-0560">Oxidoreductase</keyword>
<organism evidence="4 5">
    <name type="scientific">Lentisphaera profundi</name>
    <dbReference type="NCBI Taxonomy" id="1658616"/>
    <lineage>
        <taxon>Bacteria</taxon>
        <taxon>Pseudomonadati</taxon>
        <taxon>Lentisphaerota</taxon>
        <taxon>Lentisphaeria</taxon>
        <taxon>Lentisphaerales</taxon>
        <taxon>Lentisphaeraceae</taxon>
        <taxon>Lentisphaera</taxon>
    </lineage>
</organism>
<dbReference type="InterPro" id="IPR020904">
    <property type="entry name" value="Sc_DH/Rdtase_CS"/>
</dbReference>
<name>A0ABY7VPK1_9BACT</name>
<dbReference type="NCBIfam" id="NF006120">
    <property type="entry name" value="PRK08264.1-6"/>
    <property type="match status" value="1"/>
</dbReference>